<comment type="caution">
    <text evidence="1">The sequence shown here is derived from an EMBL/GenBank/DDBJ whole genome shotgun (WGS) entry which is preliminary data.</text>
</comment>
<evidence type="ECO:0000313" key="2">
    <source>
        <dbReference type="Proteomes" id="UP000617340"/>
    </source>
</evidence>
<name>A0A834N494_VESGE</name>
<sequence length="148" mass="17253">MDTQVGEYLPGGQREDRVGKRLWIIYVANWPVLRNKKQIRSFLRCYYLTLLSAIREGLLDNSKTIILSNGKYDGISVEYAMLKEASQYEVTYYSSCCSLDICKIRDDWIVSSGNVSWKGSKNTVRSFWGCSSDWKEKEVPYVYMWVEL</sequence>
<organism evidence="1 2">
    <name type="scientific">Vespula germanica</name>
    <name type="common">German yellow jacket</name>
    <name type="synonym">Paravespula germanica</name>
    <dbReference type="NCBI Taxonomy" id="30212"/>
    <lineage>
        <taxon>Eukaryota</taxon>
        <taxon>Metazoa</taxon>
        <taxon>Ecdysozoa</taxon>
        <taxon>Arthropoda</taxon>
        <taxon>Hexapoda</taxon>
        <taxon>Insecta</taxon>
        <taxon>Pterygota</taxon>
        <taxon>Neoptera</taxon>
        <taxon>Endopterygota</taxon>
        <taxon>Hymenoptera</taxon>
        <taxon>Apocrita</taxon>
        <taxon>Aculeata</taxon>
        <taxon>Vespoidea</taxon>
        <taxon>Vespidae</taxon>
        <taxon>Vespinae</taxon>
        <taxon>Vespula</taxon>
    </lineage>
</organism>
<dbReference type="AlphaFoldDB" id="A0A834N494"/>
<dbReference type="Proteomes" id="UP000617340">
    <property type="component" value="Unassembled WGS sequence"/>
</dbReference>
<dbReference type="EMBL" id="JACSDZ010000009">
    <property type="protein sequence ID" value="KAF7395717.1"/>
    <property type="molecule type" value="Genomic_DNA"/>
</dbReference>
<evidence type="ECO:0000313" key="1">
    <source>
        <dbReference type="EMBL" id="KAF7395717.1"/>
    </source>
</evidence>
<gene>
    <name evidence="1" type="ORF">HZH68_009767</name>
</gene>
<proteinExistence type="predicted"/>
<protein>
    <submittedName>
        <fullName evidence="1">Uncharacterized protein</fullName>
    </submittedName>
</protein>
<keyword evidence="2" id="KW-1185">Reference proteome</keyword>
<reference evidence="1" key="1">
    <citation type="journal article" date="2020" name="G3 (Bethesda)">
        <title>High-Quality Assemblies for Three Invasive Social Wasps from the &lt;i&gt;Vespula&lt;/i&gt; Genus.</title>
        <authorList>
            <person name="Harrop T.W.R."/>
            <person name="Guhlin J."/>
            <person name="McLaughlin G.M."/>
            <person name="Permina E."/>
            <person name="Stockwell P."/>
            <person name="Gilligan J."/>
            <person name="Le Lec M.F."/>
            <person name="Gruber M.A.M."/>
            <person name="Quinn O."/>
            <person name="Lovegrove M."/>
            <person name="Duncan E.J."/>
            <person name="Remnant E.J."/>
            <person name="Van Eeckhoven J."/>
            <person name="Graham B."/>
            <person name="Knapp R.A."/>
            <person name="Langford K.W."/>
            <person name="Kronenberg Z."/>
            <person name="Press M.O."/>
            <person name="Eacker S.M."/>
            <person name="Wilson-Rankin E.E."/>
            <person name="Purcell J."/>
            <person name="Lester P.J."/>
            <person name="Dearden P.K."/>
        </authorList>
    </citation>
    <scope>NUCLEOTIDE SEQUENCE</scope>
    <source>
        <strain evidence="1">Linc-1</strain>
    </source>
</reference>
<accession>A0A834N494</accession>